<feature type="transmembrane region" description="Helical" evidence="2">
    <location>
        <begin position="20"/>
        <end position="41"/>
    </location>
</feature>
<keyword evidence="2" id="KW-1133">Transmembrane helix</keyword>
<dbReference type="AlphaFoldDB" id="A0A064CPI1"/>
<keyword evidence="2" id="KW-0472">Membrane</keyword>
<protein>
    <submittedName>
        <fullName evidence="3">Uncharacterized protein</fullName>
    </submittedName>
</protein>
<feature type="coiled-coil region" evidence="1">
    <location>
        <begin position="223"/>
        <end position="250"/>
    </location>
</feature>
<dbReference type="eggNOG" id="ENOG5033ETZ">
    <property type="taxonomic scope" value="Bacteria"/>
</dbReference>
<dbReference type="OrthoDB" id="3700439at2"/>
<keyword evidence="4" id="KW-1185">Reference proteome</keyword>
<dbReference type="RefSeq" id="WP_036343400.1">
    <property type="nucleotide sequence ID" value="NZ_JALN02000001.1"/>
</dbReference>
<organism evidence="3 4">
    <name type="scientific">Mycolicibacterium aromaticivorans JS19b1 = JCM 16368</name>
    <dbReference type="NCBI Taxonomy" id="1440774"/>
    <lineage>
        <taxon>Bacteria</taxon>
        <taxon>Bacillati</taxon>
        <taxon>Actinomycetota</taxon>
        <taxon>Actinomycetes</taxon>
        <taxon>Mycobacteriales</taxon>
        <taxon>Mycobacteriaceae</taxon>
        <taxon>Mycolicibacterium</taxon>
    </lineage>
</organism>
<proteinExistence type="predicted"/>
<keyword evidence="1" id="KW-0175">Coiled coil</keyword>
<evidence type="ECO:0000256" key="1">
    <source>
        <dbReference type="SAM" id="Coils"/>
    </source>
</evidence>
<evidence type="ECO:0000313" key="4">
    <source>
        <dbReference type="Proteomes" id="UP000022835"/>
    </source>
</evidence>
<dbReference type="Proteomes" id="UP000022835">
    <property type="component" value="Unassembled WGS sequence"/>
</dbReference>
<sequence length="269" mass="31248">MENASDLADLWGDVTGVGAGTWLAVAAWAAVLLGLAALIYAHRQIRRQQRANAKQARPHVAMFMEPHSADWHVIELVVRNYGSTAAFDVGFAFPKPPTVARYEHTEDGFTDIVELTLPQSIPELAPTQEWRTVWDSALDRSQFGESIDSRFEELVSYHDQPEPQGWWARTFGRKRTVYRTKVALDWDTLQPVHRVEMMTGHDLARREREKLELLRNMLDYFHFATKETRVDVLREEIARMKRAAEETQSRWRRERFEQPTEVVRLPRHG</sequence>
<dbReference type="EMBL" id="JALN02000001">
    <property type="protein sequence ID" value="KDF00718.1"/>
    <property type="molecule type" value="Genomic_DNA"/>
</dbReference>
<dbReference type="STRING" id="1440774.Y900_017670"/>
<accession>A0A064CPI1</accession>
<reference evidence="3" key="1">
    <citation type="submission" date="2014-05" db="EMBL/GenBank/DDBJ databases">
        <title>Genome sequence of Mycobacterium aromaticivorans strain JS19b1T (= DSM 45407T).</title>
        <authorList>
            <person name="Kwak Y."/>
            <person name="Park G.-S."/>
            <person name="Li Q.X."/>
            <person name="Lee S.-E."/>
            <person name="Shin J.-H."/>
        </authorList>
    </citation>
    <scope>NUCLEOTIDE SEQUENCE [LARGE SCALE GENOMIC DNA]</scope>
    <source>
        <strain evidence="3">JS19b1</strain>
    </source>
</reference>
<gene>
    <name evidence="3" type="ORF">Y900_017670</name>
</gene>
<evidence type="ECO:0000256" key="2">
    <source>
        <dbReference type="SAM" id="Phobius"/>
    </source>
</evidence>
<evidence type="ECO:0000313" key="3">
    <source>
        <dbReference type="EMBL" id="KDF00718.1"/>
    </source>
</evidence>
<name>A0A064CPI1_9MYCO</name>
<comment type="caution">
    <text evidence="3">The sequence shown here is derived from an EMBL/GenBank/DDBJ whole genome shotgun (WGS) entry which is preliminary data.</text>
</comment>
<keyword evidence="2" id="KW-0812">Transmembrane</keyword>